<protein>
    <submittedName>
        <fullName evidence="7">Acetyltransferase (GNAT) family protein</fullName>
    </submittedName>
</protein>
<evidence type="ECO:0000256" key="1">
    <source>
        <dbReference type="ARBA" id="ARBA00022491"/>
    </source>
</evidence>
<feature type="domain" description="N-acetyltransferase" evidence="6">
    <location>
        <begin position="5"/>
        <end position="167"/>
    </location>
</feature>
<dbReference type="Pfam" id="PF00583">
    <property type="entry name" value="Acetyltransf_1"/>
    <property type="match status" value="1"/>
</dbReference>
<accession>A0A5C6ALW1</accession>
<keyword evidence="8" id="KW-1185">Reference proteome</keyword>
<evidence type="ECO:0000259" key="6">
    <source>
        <dbReference type="PROSITE" id="PS51186"/>
    </source>
</evidence>
<gene>
    <name evidence="7" type="ORF">Pla108_14190</name>
</gene>
<evidence type="ECO:0000313" key="8">
    <source>
        <dbReference type="Proteomes" id="UP000317421"/>
    </source>
</evidence>
<reference evidence="7 8" key="1">
    <citation type="submission" date="2019-02" db="EMBL/GenBank/DDBJ databases">
        <title>Deep-cultivation of Planctomycetes and their phenomic and genomic characterization uncovers novel biology.</title>
        <authorList>
            <person name="Wiegand S."/>
            <person name="Jogler M."/>
            <person name="Boedeker C."/>
            <person name="Pinto D."/>
            <person name="Vollmers J."/>
            <person name="Rivas-Marin E."/>
            <person name="Kohn T."/>
            <person name="Peeters S.H."/>
            <person name="Heuer A."/>
            <person name="Rast P."/>
            <person name="Oberbeckmann S."/>
            <person name="Bunk B."/>
            <person name="Jeske O."/>
            <person name="Meyerdierks A."/>
            <person name="Storesund J.E."/>
            <person name="Kallscheuer N."/>
            <person name="Luecker S."/>
            <person name="Lage O.M."/>
            <person name="Pohl T."/>
            <person name="Merkel B.J."/>
            <person name="Hornburger P."/>
            <person name="Mueller R.-W."/>
            <person name="Bruemmer F."/>
            <person name="Labrenz M."/>
            <person name="Spormann A.M."/>
            <person name="Op Den Camp H."/>
            <person name="Overmann J."/>
            <person name="Amann R."/>
            <person name="Jetten M.S.M."/>
            <person name="Mascher T."/>
            <person name="Medema M.H."/>
            <person name="Devos D.P."/>
            <person name="Kaster A.-K."/>
            <person name="Ovreas L."/>
            <person name="Rohde M."/>
            <person name="Galperin M.Y."/>
            <person name="Jogler C."/>
        </authorList>
    </citation>
    <scope>NUCLEOTIDE SEQUENCE [LARGE SCALE GENOMIC DNA]</scope>
    <source>
        <strain evidence="7 8">Pla108</strain>
    </source>
</reference>
<keyword evidence="1" id="KW-0678">Repressor</keyword>
<keyword evidence="3 7" id="KW-0808">Transferase</keyword>
<dbReference type="AlphaFoldDB" id="A0A5C6ALW1"/>
<evidence type="ECO:0000256" key="3">
    <source>
        <dbReference type="ARBA" id="ARBA00022679"/>
    </source>
</evidence>
<dbReference type="GO" id="GO:0016747">
    <property type="term" value="F:acyltransferase activity, transferring groups other than amino-acyl groups"/>
    <property type="evidence" value="ECO:0007669"/>
    <property type="project" value="InterPro"/>
</dbReference>
<keyword evidence="4" id="KW-0012">Acyltransferase</keyword>
<comment type="caution">
    <text evidence="7">The sequence shown here is derived from an EMBL/GenBank/DDBJ whole genome shotgun (WGS) entry which is preliminary data.</text>
</comment>
<dbReference type="OrthoDB" id="9799147at2"/>
<dbReference type="PANTHER" id="PTHR36449:SF1">
    <property type="entry name" value="ACETYLTRANSFERASE"/>
    <property type="match status" value="1"/>
</dbReference>
<dbReference type="SUPFAM" id="SSF55729">
    <property type="entry name" value="Acyl-CoA N-acyltransferases (Nat)"/>
    <property type="match status" value="1"/>
</dbReference>
<keyword evidence="2" id="KW-1277">Toxin-antitoxin system</keyword>
<evidence type="ECO:0000313" key="7">
    <source>
        <dbReference type="EMBL" id="TWU00468.1"/>
    </source>
</evidence>
<evidence type="ECO:0000256" key="2">
    <source>
        <dbReference type="ARBA" id="ARBA00022649"/>
    </source>
</evidence>
<proteinExistence type="predicted"/>
<dbReference type="EMBL" id="SJPR01000001">
    <property type="protein sequence ID" value="TWU00468.1"/>
    <property type="molecule type" value="Genomic_DNA"/>
</dbReference>
<dbReference type="InterPro" id="IPR000182">
    <property type="entry name" value="GNAT_dom"/>
</dbReference>
<evidence type="ECO:0000256" key="4">
    <source>
        <dbReference type="ARBA" id="ARBA00023315"/>
    </source>
</evidence>
<sequence>MSGRFRLESLSGQDRSGFACGVAALDDYLHKRASQDQRRRVAACYLLVESETSRPAGYYTLSAASVLLSDLPEATAKKLPRYPSVPVVRVGRLAVDARYHGQKLGSVLVFDAVKRAAQSGVGAFAVVVDAKDQNAAAFYGHHGFTPLDSAGLTLFLPIGEGLQQMLRGG</sequence>
<evidence type="ECO:0000256" key="5">
    <source>
        <dbReference type="ARBA" id="ARBA00049880"/>
    </source>
</evidence>
<name>A0A5C6ALW1_9BACT</name>
<comment type="catalytic activity">
    <reaction evidence="5">
        <text>glycyl-tRNA(Gly) + acetyl-CoA = N-acetylglycyl-tRNA(Gly) + CoA + H(+)</text>
        <dbReference type="Rhea" id="RHEA:81867"/>
        <dbReference type="Rhea" id="RHEA-COMP:9683"/>
        <dbReference type="Rhea" id="RHEA-COMP:19766"/>
        <dbReference type="ChEBI" id="CHEBI:15378"/>
        <dbReference type="ChEBI" id="CHEBI:57287"/>
        <dbReference type="ChEBI" id="CHEBI:57288"/>
        <dbReference type="ChEBI" id="CHEBI:78522"/>
        <dbReference type="ChEBI" id="CHEBI:232036"/>
    </reaction>
</comment>
<dbReference type="RefSeq" id="WP_146444135.1">
    <property type="nucleotide sequence ID" value="NZ_SJPR01000001.1"/>
</dbReference>
<organism evidence="7 8">
    <name type="scientific">Botrimarina colliarenosi</name>
    <dbReference type="NCBI Taxonomy" id="2528001"/>
    <lineage>
        <taxon>Bacteria</taxon>
        <taxon>Pseudomonadati</taxon>
        <taxon>Planctomycetota</taxon>
        <taxon>Planctomycetia</taxon>
        <taxon>Pirellulales</taxon>
        <taxon>Lacipirellulaceae</taxon>
        <taxon>Botrimarina</taxon>
    </lineage>
</organism>
<dbReference type="InterPro" id="IPR016181">
    <property type="entry name" value="Acyl_CoA_acyltransferase"/>
</dbReference>
<dbReference type="Gene3D" id="3.40.630.30">
    <property type="match status" value="1"/>
</dbReference>
<dbReference type="PROSITE" id="PS51186">
    <property type="entry name" value="GNAT"/>
    <property type="match status" value="1"/>
</dbReference>
<dbReference type="Proteomes" id="UP000317421">
    <property type="component" value="Unassembled WGS sequence"/>
</dbReference>
<dbReference type="PANTHER" id="PTHR36449">
    <property type="entry name" value="ACETYLTRANSFERASE-RELATED"/>
    <property type="match status" value="1"/>
</dbReference>